<name>A0A8H3LYS2_9GLOM</name>
<dbReference type="EMBL" id="BLAL01000242">
    <property type="protein sequence ID" value="GES95574.1"/>
    <property type="molecule type" value="Genomic_DNA"/>
</dbReference>
<dbReference type="Proteomes" id="UP000615446">
    <property type="component" value="Unassembled WGS sequence"/>
</dbReference>
<reference evidence="1" key="1">
    <citation type="submission" date="2019-10" db="EMBL/GenBank/DDBJ databases">
        <title>Conservation and host-specific expression of non-tandemly repeated heterogenous ribosome RNA gene in arbuscular mycorrhizal fungi.</title>
        <authorList>
            <person name="Maeda T."/>
            <person name="Kobayashi Y."/>
            <person name="Nakagawa T."/>
            <person name="Ezawa T."/>
            <person name="Yamaguchi K."/>
            <person name="Bino T."/>
            <person name="Nishimoto Y."/>
            <person name="Shigenobu S."/>
            <person name="Kawaguchi M."/>
        </authorList>
    </citation>
    <scope>NUCLEOTIDE SEQUENCE</scope>
    <source>
        <strain evidence="1">HR1</strain>
    </source>
</reference>
<organism evidence="1 2">
    <name type="scientific">Rhizophagus clarus</name>
    <dbReference type="NCBI Taxonomy" id="94130"/>
    <lineage>
        <taxon>Eukaryota</taxon>
        <taxon>Fungi</taxon>
        <taxon>Fungi incertae sedis</taxon>
        <taxon>Mucoromycota</taxon>
        <taxon>Glomeromycotina</taxon>
        <taxon>Glomeromycetes</taxon>
        <taxon>Glomerales</taxon>
        <taxon>Glomeraceae</taxon>
        <taxon>Rhizophagus</taxon>
    </lineage>
</organism>
<evidence type="ECO:0000313" key="1">
    <source>
        <dbReference type="EMBL" id="GES95574.1"/>
    </source>
</evidence>
<protein>
    <submittedName>
        <fullName evidence="1">Uncharacterized protein</fullName>
    </submittedName>
</protein>
<gene>
    <name evidence="1" type="ORF">RCL2_002223400</name>
</gene>
<sequence length="86" mass="9746">MGRWLADLAEFEHIVPNTSKAPHDSRASSSFFKLSKTELCLKRLDGSRASLKKLEPSREPAQMNCFWFVIRQNGTAGIHEMIKLAN</sequence>
<evidence type="ECO:0000313" key="2">
    <source>
        <dbReference type="Proteomes" id="UP000615446"/>
    </source>
</evidence>
<dbReference type="AlphaFoldDB" id="A0A8H3LYS2"/>
<proteinExistence type="predicted"/>
<comment type="caution">
    <text evidence="1">The sequence shown here is derived from an EMBL/GenBank/DDBJ whole genome shotgun (WGS) entry which is preliminary data.</text>
</comment>
<accession>A0A8H3LYS2</accession>